<organism evidence="3">
    <name type="scientific">marine metagenome</name>
    <dbReference type="NCBI Taxonomy" id="408172"/>
    <lineage>
        <taxon>unclassified sequences</taxon>
        <taxon>metagenomes</taxon>
        <taxon>ecological metagenomes</taxon>
    </lineage>
</organism>
<dbReference type="GO" id="GO:0016846">
    <property type="term" value="F:carbon-sulfur lyase activity"/>
    <property type="evidence" value="ECO:0007669"/>
    <property type="project" value="TreeGrafter"/>
</dbReference>
<gene>
    <name evidence="3" type="ORF">METZ01_LOCUS227218</name>
</gene>
<dbReference type="PANTHER" id="PTHR11808:SF80">
    <property type="entry name" value="CYSTATHIONINE GAMMA-LYASE"/>
    <property type="match status" value="1"/>
</dbReference>
<dbReference type="FunFam" id="3.90.1150.10:FF:000033">
    <property type="entry name" value="Cystathionine gamma-synthase"/>
    <property type="match status" value="1"/>
</dbReference>
<name>A0A382GI35_9ZZZZ</name>
<evidence type="ECO:0000313" key="3">
    <source>
        <dbReference type="EMBL" id="SVB74364.1"/>
    </source>
</evidence>
<comment type="cofactor">
    <cofactor evidence="1">
        <name>pyridoxal 5'-phosphate</name>
        <dbReference type="ChEBI" id="CHEBI:597326"/>
    </cofactor>
</comment>
<dbReference type="CDD" id="cd00614">
    <property type="entry name" value="CGS_like"/>
    <property type="match status" value="1"/>
</dbReference>
<dbReference type="GO" id="GO:0030170">
    <property type="term" value="F:pyridoxal phosphate binding"/>
    <property type="evidence" value="ECO:0007669"/>
    <property type="project" value="InterPro"/>
</dbReference>
<dbReference type="InterPro" id="IPR015421">
    <property type="entry name" value="PyrdxlP-dep_Trfase_major"/>
</dbReference>
<dbReference type="Gene3D" id="3.40.640.10">
    <property type="entry name" value="Type I PLP-dependent aspartate aminotransferase-like (Major domain)"/>
    <property type="match status" value="1"/>
</dbReference>
<evidence type="ECO:0000256" key="1">
    <source>
        <dbReference type="ARBA" id="ARBA00001933"/>
    </source>
</evidence>
<dbReference type="Pfam" id="PF01053">
    <property type="entry name" value="Cys_Met_Meta_PP"/>
    <property type="match status" value="1"/>
</dbReference>
<dbReference type="InterPro" id="IPR015422">
    <property type="entry name" value="PyrdxlP-dep_Trfase_small"/>
</dbReference>
<dbReference type="SUPFAM" id="SSF53383">
    <property type="entry name" value="PLP-dependent transferases"/>
    <property type="match status" value="1"/>
</dbReference>
<dbReference type="InterPro" id="IPR000277">
    <property type="entry name" value="Cys/Met-Metab_PyrdxlP-dep_enz"/>
</dbReference>
<dbReference type="GO" id="GO:0009086">
    <property type="term" value="P:methionine biosynthetic process"/>
    <property type="evidence" value="ECO:0007669"/>
    <property type="project" value="UniProtKB-ARBA"/>
</dbReference>
<dbReference type="InterPro" id="IPR015424">
    <property type="entry name" value="PyrdxlP-dep_Trfase"/>
</dbReference>
<evidence type="ECO:0000256" key="2">
    <source>
        <dbReference type="ARBA" id="ARBA00022898"/>
    </source>
</evidence>
<dbReference type="PANTHER" id="PTHR11808">
    <property type="entry name" value="TRANS-SULFURATION ENZYME FAMILY MEMBER"/>
    <property type="match status" value="1"/>
</dbReference>
<dbReference type="Gene3D" id="3.90.1150.10">
    <property type="entry name" value="Aspartate Aminotransferase, domain 1"/>
    <property type="match status" value="1"/>
</dbReference>
<accession>A0A382GI35</accession>
<dbReference type="GO" id="GO:0005737">
    <property type="term" value="C:cytoplasm"/>
    <property type="evidence" value="ECO:0007669"/>
    <property type="project" value="TreeGrafter"/>
</dbReference>
<protein>
    <recommendedName>
        <fullName evidence="4">Cystathionine beta-lyase</fullName>
    </recommendedName>
</protein>
<keyword evidence="2" id="KW-0663">Pyridoxal phosphate</keyword>
<feature type="non-terminal residue" evidence="3">
    <location>
        <position position="1"/>
    </location>
</feature>
<dbReference type="AlphaFoldDB" id="A0A382GI35"/>
<dbReference type="EMBL" id="UINC01055462">
    <property type="protein sequence ID" value="SVB74364.1"/>
    <property type="molecule type" value="Genomic_DNA"/>
</dbReference>
<proteinExistence type="predicted"/>
<evidence type="ECO:0008006" key="4">
    <source>
        <dbReference type="Google" id="ProtNLM"/>
    </source>
</evidence>
<dbReference type="FunFam" id="3.40.640.10:FF:000046">
    <property type="entry name" value="Cystathionine gamma-lyase"/>
    <property type="match status" value="1"/>
</dbReference>
<dbReference type="PIRSF" id="PIRSF001434">
    <property type="entry name" value="CGS"/>
    <property type="match status" value="1"/>
</dbReference>
<dbReference type="GO" id="GO:0019346">
    <property type="term" value="P:transsulfuration"/>
    <property type="evidence" value="ECO:0007669"/>
    <property type="project" value="InterPro"/>
</dbReference>
<reference evidence="3" key="1">
    <citation type="submission" date="2018-05" db="EMBL/GenBank/DDBJ databases">
        <authorList>
            <person name="Lanie J.A."/>
            <person name="Ng W.-L."/>
            <person name="Kazmierczak K.M."/>
            <person name="Andrzejewski T.M."/>
            <person name="Davidsen T.M."/>
            <person name="Wayne K.J."/>
            <person name="Tettelin H."/>
            <person name="Glass J.I."/>
            <person name="Rusch D."/>
            <person name="Podicherti R."/>
            <person name="Tsui H.-C.T."/>
            <person name="Winkler M.E."/>
        </authorList>
    </citation>
    <scope>NUCLEOTIDE SEQUENCE</scope>
</reference>
<sequence>YKMWKAGVPRSPVYTRYHNPSTRAVEKKIAQLEEAEEALVFSTGMAAICTTLFTFLGQGDRIVTTRNLYGGTVLTLDQDFVRFGIDVAYVDMKDLDAVEAALKSKETKVLYCETVSNPLLEVSDLPSLANLAKKYGAIPIVDSTFATPISCQPLNFGFEAVIHSVTKLLNGHSDILGGTVAGSKEIIDQIWYKLRNFGGSMDPHQASLLERGIKTLHVRYEASTKTAGELASWLESHPKIEKVIYPGLKSHDDYELCKEIMDTPSTMVCFEVKGDDEAGRKLMDNLEIAAQAVSLGGVESLISMPCSTTHVSWKAEDRLAAGIGPGFIRFSTGLEDSEDLIADFKQALDSL</sequence>